<evidence type="ECO:0000256" key="1">
    <source>
        <dbReference type="SAM" id="MobiDB-lite"/>
    </source>
</evidence>
<keyword evidence="2" id="KW-0472">Membrane</keyword>
<keyword evidence="4" id="KW-1185">Reference proteome</keyword>
<comment type="caution">
    <text evidence="3">The sequence shown here is derived from an EMBL/GenBank/DDBJ whole genome shotgun (WGS) entry which is preliminary data.</text>
</comment>
<protein>
    <submittedName>
        <fullName evidence="3">Uncharacterized protein</fullName>
    </submittedName>
</protein>
<dbReference type="Proteomes" id="UP001054252">
    <property type="component" value="Unassembled WGS sequence"/>
</dbReference>
<gene>
    <name evidence="3" type="ORF">SLEP1_g9600</name>
</gene>
<feature type="compositionally biased region" description="Basic and acidic residues" evidence="1">
    <location>
        <begin position="129"/>
        <end position="140"/>
    </location>
</feature>
<feature type="compositionally biased region" description="Low complexity" evidence="1">
    <location>
        <begin position="116"/>
        <end position="128"/>
    </location>
</feature>
<dbReference type="EMBL" id="BPVZ01000010">
    <property type="protein sequence ID" value="GKU96359.1"/>
    <property type="molecule type" value="Genomic_DNA"/>
</dbReference>
<feature type="transmembrane region" description="Helical" evidence="2">
    <location>
        <begin position="12"/>
        <end position="33"/>
    </location>
</feature>
<organism evidence="3 4">
    <name type="scientific">Rubroshorea leprosula</name>
    <dbReference type="NCBI Taxonomy" id="152421"/>
    <lineage>
        <taxon>Eukaryota</taxon>
        <taxon>Viridiplantae</taxon>
        <taxon>Streptophyta</taxon>
        <taxon>Embryophyta</taxon>
        <taxon>Tracheophyta</taxon>
        <taxon>Spermatophyta</taxon>
        <taxon>Magnoliopsida</taxon>
        <taxon>eudicotyledons</taxon>
        <taxon>Gunneridae</taxon>
        <taxon>Pentapetalae</taxon>
        <taxon>rosids</taxon>
        <taxon>malvids</taxon>
        <taxon>Malvales</taxon>
        <taxon>Dipterocarpaceae</taxon>
        <taxon>Rubroshorea</taxon>
    </lineage>
</organism>
<sequence>MAVTPPASGSISIFASVGSCIFFLLLCHFYVLTEGNPSKSAVMALVARDIAKMGVDPIVRVSLSSSESKFFDIFHFPSWFVVKDAFHHVKRNPMTLPFPMEQHCIQEKHHLHCLNSSISGSSKPSPNSNRRDRERRQDRERCSKCYNCQHKEEAKERECAWLEKLADRDREKELKV</sequence>
<dbReference type="AlphaFoldDB" id="A0AAV5IFC5"/>
<keyword evidence="2" id="KW-0812">Transmembrane</keyword>
<evidence type="ECO:0000313" key="4">
    <source>
        <dbReference type="Proteomes" id="UP001054252"/>
    </source>
</evidence>
<accession>A0AAV5IFC5</accession>
<reference evidence="3 4" key="1">
    <citation type="journal article" date="2021" name="Commun. Biol.">
        <title>The genome of Shorea leprosula (Dipterocarpaceae) highlights the ecological relevance of drought in aseasonal tropical rainforests.</title>
        <authorList>
            <person name="Ng K.K.S."/>
            <person name="Kobayashi M.J."/>
            <person name="Fawcett J.A."/>
            <person name="Hatakeyama M."/>
            <person name="Paape T."/>
            <person name="Ng C.H."/>
            <person name="Ang C.C."/>
            <person name="Tnah L.H."/>
            <person name="Lee C.T."/>
            <person name="Nishiyama T."/>
            <person name="Sese J."/>
            <person name="O'Brien M.J."/>
            <person name="Copetti D."/>
            <person name="Mohd Noor M.I."/>
            <person name="Ong R.C."/>
            <person name="Putra M."/>
            <person name="Sireger I.Z."/>
            <person name="Indrioko S."/>
            <person name="Kosugi Y."/>
            <person name="Izuno A."/>
            <person name="Isagi Y."/>
            <person name="Lee S.L."/>
            <person name="Shimizu K.K."/>
        </authorList>
    </citation>
    <scope>NUCLEOTIDE SEQUENCE [LARGE SCALE GENOMIC DNA]</scope>
    <source>
        <strain evidence="3">214</strain>
    </source>
</reference>
<keyword evidence="2" id="KW-1133">Transmembrane helix</keyword>
<feature type="region of interest" description="Disordered" evidence="1">
    <location>
        <begin position="116"/>
        <end position="140"/>
    </location>
</feature>
<evidence type="ECO:0000313" key="3">
    <source>
        <dbReference type="EMBL" id="GKU96359.1"/>
    </source>
</evidence>
<evidence type="ECO:0000256" key="2">
    <source>
        <dbReference type="SAM" id="Phobius"/>
    </source>
</evidence>
<proteinExistence type="predicted"/>
<name>A0AAV5IFC5_9ROSI</name>